<evidence type="ECO:0000313" key="3">
    <source>
        <dbReference type="Proteomes" id="UP000808914"/>
    </source>
</evidence>
<reference evidence="2 3" key="1">
    <citation type="submission" date="2021-01" db="EMBL/GenBank/DDBJ databases">
        <title>Genomic Encyclopedia of Type Strains, Phase IV (KMG-IV): sequencing the most valuable type-strain genomes for metagenomic binning, comparative biology and taxonomic classification.</title>
        <authorList>
            <person name="Goeker M."/>
        </authorList>
    </citation>
    <scope>NUCLEOTIDE SEQUENCE [LARGE SCALE GENOMIC DNA]</scope>
    <source>
        <strain evidence="2 3">DSM 28236</strain>
    </source>
</reference>
<proteinExistence type="inferred from homology"/>
<evidence type="ECO:0000313" key="2">
    <source>
        <dbReference type="EMBL" id="MBM7645996.1"/>
    </source>
</evidence>
<keyword evidence="3" id="KW-1185">Reference proteome</keyword>
<gene>
    <name evidence="2" type="ORF">JOD45_002221</name>
</gene>
<organism evidence="2 3">
    <name type="scientific">Scopulibacillus daqui</name>
    <dbReference type="NCBI Taxonomy" id="1469162"/>
    <lineage>
        <taxon>Bacteria</taxon>
        <taxon>Bacillati</taxon>
        <taxon>Bacillota</taxon>
        <taxon>Bacilli</taxon>
        <taxon>Bacillales</taxon>
        <taxon>Sporolactobacillaceae</taxon>
        <taxon>Scopulibacillus</taxon>
    </lineage>
</organism>
<name>A0ABS2Q1I8_9BACL</name>
<sequence>MPSFVESFKANTVSGSVNFGDTVNLTPKQLIKFYNGAGGNRTGDFHVQNSLYSQTNTFDPDVNDMNAEGDR</sequence>
<dbReference type="RefSeq" id="WP_205003897.1">
    <property type="nucleotide sequence ID" value="NZ_JAFBER010000014.1"/>
</dbReference>
<dbReference type="PANTHER" id="PTHR37808">
    <property type="entry name" value="SPORE GERMINATION PROTEIN-LIKE PROTEIN YDZR-RELATED"/>
    <property type="match status" value="1"/>
</dbReference>
<dbReference type="InterPro" id="IPR019618">
    <property type="entry name" value="Spore_germination_GerPA"/>
</dbReference>
<accession>A0ABS2Q1I8</accession>
<evidence type="ECO:0000256" key="1">
    <source>
        <dbReference type="ARBA" id="ARBA00008103"/>
    </source>
</evidence>
<dbReference type="EMBL" id="JAFBER010000014">
    <property type="protein sequence ID" value="MBM7645996.1"/>
    <property type="molecule type" value="Genomic_DNA"/>
</dbReference>
<comment type="similarity">
    <text evidence="1">Belongs to the GerPA/GerPF family.</text>
</comment>
<protein>
    <recommendedName>
        <fullName evidence="4">Spore germination protein GerPA/GerPF</fullName>
    </recommendedName>
</protein>
<dbReference type="PANTHER" id="PTHR37808:SF1">
    <property type="entry name" value="SPORE GERMINATION PROTEIN-LIKE PROTEIN YDZR"/>
    <property type="match status" value="1"/>
</dbReference>
<evidence type="ECO:0008006" key="4">
    <source>
        <dbReference type="Google" id="ProtNLM"/>
    </source>
</evidence>
<dbReference type="Pfam" id="PF10676">
    <property type="entry name" value="gerPA"/>
    <property type="match status" value="1"/>
</dbReference>
<comment type="caution">
    <text evidence="2">The sequence shown here is derived from an EMBL/GenBank/DDBJ whole genome shotgun (WGS) entry which is preliminary data.</text>
</comment>
<dbReference type="Proteomes" id="UP000808914">
    <property type="component" value="Unassembled WGS sequence"/>
</dbReference>